<organism evidence="2 3">
    <name type="scientific">Mikania micrantha</name>
    <name type="common">bitter vine</name>
    <dbReference type="NCBI Taxonomy" id="192012"/>
    <lineage>
        <taxon>Eukaryota</taxon>
        <taxon>Viridiplantae</taxon>
        <taxon>Streptophyta</taxon>
        <taxon>Embryophyta</taxon>
        <taxon>Tracheophyta</taxon>
        <taxon>Spermatophyta</taxon>
        <taxon>Magnoliopsida</taxon>
        <taxon>eudicotyledons</taxon>
        <taxon>Gunneridae</taxon>
        <taxon>Pentapetalae</taxon>
        <taxon>asterids</taxon>
        <taxon>campanulids</taxon>
        <taxon>Asterales</taxon>
        <taxon>Asteraceae</taxon>
        <taxon>Asteroideae</taxon>
        <taxon>Heliantheae alliance</taxon>
        <taxon>Eupatorieae</taxon>
        <taxon>Mikania</taxon>
    </lineage>
</organism>
<feature type="compositionally biased region" description="Polar residues" evidence="1">
    <location>
        <begin position="113"/>
        <end position="125"/>
    </location>
</feature>
<feature type="region of interest" description="Disordered" evidence="1">
    <location>
        <begin position="97"/>
        <end position="145"/>
    </location>
</feature>
<evidence type="ECO:0000256" key="1">
    <source>
        <dbReference type="SAM" id="MobiDB-lite"/>
    </source>
</evidence>
<evidence type="ECO:0000313" key="3">
    <source>
        <dbReference type="Proteomes" id="UP000326396"/>
    </source>
</evidence>
<gene>
    <name evidence="2" type="ORF">E3N88_40304</name>
</gene>
<sequence>MSRCFPYPPPGHFRNGATYEALIESIKLQKGTNKTKAERKKEKKAKKEEKKRSQKENGNSQYEVKVEKNINGDSHKLDKSADYTKATKKTKIISKLFEKSDLTEEHGPAIGSHQPSYSSDSTQNSNKRKRDDSSVLHDSSISHGSDKPIKIRLLKRHKESDFSKLCADTMTNAYPLVLPSSNSDRSPASTSRMNGVSATSGWENRIQAKSNLISEGSMIRDPSMLHFDRMQSVTSSTRPIYPSGSKKSNMELQKSPKQTILRFERHVLPSNCLEQEIPSSSLSRYVDEQNLHFCRQQQQVPSHHGMCDSVSNKTSTSAAGKRSDHETASTKKQKQEMQKVGPTRFEKKMLKKHSKYEKLVGSLFPLVLQAHLPGDDDDWLCRSKTSSSSTSKGEVETCHQLVAPWQPCARYLAEVDVHALPYTVPF</sequence>
<feature type="region of interest" description="Disordered" evidence="1">
    <location>
        <begin position="235"/>
        <end position="255"/>
    </location>
</feature>
<dbReference type="AlphaFoldDB" id="A0A5N6LMC0"/>
<proteinExistence type="predicted"/>
<dbReference type="Proteomes" id="UP000326396">
    <property type="component" value="Linkage Group LG9"/>
</dbReference>
<feature type="compositionally biased region" description="Basic and acidic residues" evidence="1">
    <location>
        <begin position="97"/>
        <end position="107"/>
    </location>
</feature>
<name>A0A5N6LMC0_9ASTR</name>
<keyword evidence="3" id="KW-1185">Reference proteome</keyword>
<feature type="compositionally biased region" description="Basic and acidic residues" evidence="1">
    <location>
        <begin position="64"/>
        <end position="82"/>
    </location>
</feature>
<dbReference type="EMBL" id="SZYD01000019">
    <property type="protein sequence ID" value="KAD2393327.1"/>
    <property type="molecule type" value="Genomic_DNA"/>
</dbReference>
<accession>A0A5N6LMC0</accession>
<feature type="compositionally biased region" description="Basic and acidic residues" evidence="1">
    <location>
        <begin position="321"/>
        <end position="337"/>
    </location>
</feature>
<dbReference type="PANTHER" id="PTHR34660">
    <property type="entry name" value="MYB-LIKE PROTEIN X"/>
    <property type="match status" value="1"/>
</dbReference>
<dbReference type="PANTHER" id="PTHR34660:SF7">
    <property type="entry name" value="DNA LIGASE-LIKE PROTEIN"/>
    <property type="match status" value="1"/>
</dbReference>
<reference evidence="2 3" key="1">
    <citation type="submission" date="2019-05" db="EMBL/GenBank/DDBJ databases">
        <title>Mikania micrantha, genome provides insights into the molecular mechanism of rapid growth.</title>
        <authorList>
            <person name="Liu B."/>
        </authorList>
    </citation>
    <scope>NUCLEOTIDE SEQUENCE [LARGE SCALE GENOMIC DNA]</scope>
    <source>
        <strain evidence="2">NLD-2019</strain>
        <tissue evidence="2">Leaf</tissue>
    </source>
</reference>
<feature type="compositionally biased region" description="Polar residues" evidence="1">
    <location>
        <begin position="309"/>
        <end position="318"/>
    </location>
</feature>
<feature type="region of interest" description="Disordered" evidence="1">
    <location>
        <begin position="301"/>
        <end position="344"/>
    </location>
</feature>
<feature type="compositionally biased region" description="Basic and acidic residues" evidence="1">
    <location>
        <begin position="35"/>
        <end position="55"/>
    </location>
</feature>
<evidence type="ECO:0000313" key="2">
    <source>
        <dbReference type="EMBL" id="KAD2393327.1"/>
    </source>
</evidence>
<protein>
    <submittedName>
        <fullName evidence="2">Uncharacterized protein</fullName>
    </submittedName>
</protein>
<comment type="caution">
    <text evidence="2">The sequence shown here is derived from an EMBL/GenBank/DDBJ whole genome shotgun (WGS) entry which is preliminary data.</text>
</comment>
<dbReference type="OrthoDB" id="778084at2759"/>
<feature type="region of interest" description="Disordered" evidence="1">
    <location>
        <begin position="28"/>
        <end position="85"/>
    </location>
</feature>
<feature type="compositionally biased region" description="Polar residues" evidence="1">
    <location>
        <begin position="245"/>
        <end position="255"/>
    </location>
</feature>